<sequence>MESLNNAMNEKTTSLVFYHNPYTKIKFVNKIINSYKIPIFYVDFDLLFSGYYKSQLITSAPNLEIFRPTQQNLIKIISELIKKIALQKTIIVFDSLNGLYASIKENPDSGRLVESLLMFLSCNLKFSNSNFFILSLAEKKEDEWVLSPVKRHILENENVNRLQIEEDNENLQIHIL</sequence>
<dbReference type="EMBL" id="KF900909">
    <property type="protein sequence ID" value="AIF11126.1"/>
    <property type="molecule type" value="Genomic_DNA"/>
</dbReference>
<reference evidence="1" key="1">
    <citation type="journal article" date="2014" name="Genome Biol. Evol.">
        <title>Pangenome evidence for extensive interdomain horizontal transfer affecting lineage core and shell genes in uncultured planktonic thaumarchaeota and euryarchaeota.</title>
        <authorList>
            <person name="Deschamps P."/>
            <person name="Zivanovic Y."/>
            <person name="Moreira D."/>
            <person name="Rodriguez-Valera F."/>
            <person name="Lopez-Garcia P."/>
        </authorList>
    </citation>
    <scope>NUCLEOTIDE SEQUENCE</scope>
</reference>
<dbReference type="AlphaFoldDB" id="A0A075H4D0"/>
<protein>
    <submittedName>
        <fullName evidence="1">Uncharacterized protein</fullName>
    </submittedName>
</protein>
<evidence type="ECO:0000313" key="1">
    <source>
        <dbReference type="EMBL" id="AIF11126.1"/>
    </source>
</evidence>
<proteinExistence type="predicted"/>
<organism evidence="1">
    <name type="scientific">uncultured marine thaumarchaeote KM3_49_A08</name>
    <dbReference type="NCBI Taxonomy" id="1456171"/>
    <lineage>
        <taxon>Archaea</taxon>
        <taxon>Nitrososphaerota</taxon>
        <taxon>environmental samples</taxon>
    </lineage>
</organism>
<accession>A0A075H4D0</accession>
<name>A0A075H4D0_9ARCH</name>